<dbReference type="EMBL" id="CP017703">
    <property type="protein sequence ID" value="ASS89870.1"/>
    <property type="molecule type" value="Genomic_DNA"/>
</dbReference>
<sequence>MIFLHSTQSRSKKMFRHIKGDLQMILAGGRVWNCGNSSQHPENMGPHFQLRQESKNYKSQRRKTTHFSLLASF</sequence>
<accession>A0A223E3V3</accession>
<evidence type="ECO:0000313" key="2">
    <source>
        <dbReference type="Proteomes" id="UP000214606"/>
    </source>
</evidence>
<dbReference type="AlphaFoldDB" id="A0A223E3V3"/>
<evidence type="ECO:0000313" key="1">
    <source>
        <dbReference type="EMBL" id="ASS89870.1"/>
    </source>
</evidence>
<dbReference type="KEGG" id="apak:AP3564_06100"/>
<gene>
    <name evidence="1" type="ORF">AP3564_06100</name>
</gene>
<proteinExistence type="predicted"/>
<dbReference type="Proteomes" id="UP000214606">
    <property type="component" value="Chromosome"/>
</dbReference>
<protein>
    <submittedName>
        <fullName evidence="1">Uncharacterized protein</fullName>
    </submittedName>
</protein>
<organism evidence="1 2">
    <name type="scientific">Aeribacillus pallidus</name>
    <dbReference type="NCBI Taxonomy" id="33936"/>
    <lineage>
        <taxon>Bacteria</taxon>
        <taxon>Bacillati</taxon>
        <taxon>Bacillota</taxon>
        <taxon>Bacilli</taxon>
        <taxon>Bacillales</taxon>
        <taxon>Bacillaceae</taxon>
        <taxon>Aeribacillus</taxon>
    </lineage>
</organism>
<reference evidence="1 2" key="1">
    <citation type="submission" date="2016-10" db="EMBL/GenBank/DDBJ databases">
        <title>The whole genome sequencing and assembly of Aeribacillus pallidus KCTC3564 strain.</title>
        <authorList>
            <person name="Lee Y.-J."/>
            <person name="Park M.-K."/>
            <person name="Yi H."/>
            <person name="Bahn Y.-S."/>
            <person name="Kim J.F."/>
            <person name="Lee D.-W."/>
        </authorList>
    </citation>
    <scope>NUCLEOTIDE SEQUENCE [LARGE SCALE GENOMIC DNA]</scope>
    <source>
        <strain evidence="1 2">KCTC3564</strain>
    </source>
</reference>
<name>A0A223E3V3_9BACI</name>